<accession>A0A2S7T6P8</accession>
<keyword evidence="2" id="KW-0472">Membrane</keyword>
<dbReference type="InterPro" id="IPR005467">
    <property type="entry name" value="His_kinase_dom"/>
</dbReference>
<comment type="caution">
    <text evidence="4">The sequence shown here is derived from an EMBL/GenBank/DDBJ whole genome shotgun (WGS) entry which is preliminary data.</text>
</comment>
<dbReference type="EMBL" id="MQVX01000001">
    <property type="protein sequence ID" value="PQJ15126.1"/>
    <property type="molecule type" value="Genomic_DNA"/>
</dbReference>
<dbReference type="InterPro" id="IPR003594">
    <property type="entry name" value="HATPase_dom"/>
</dbReference>
<keyword evidence="5" id="KW-1185">Reference proteome</keyword>
<dbReference type="SUPFAM" id="SSF48452">
    <property type="entry name" value="TPR-like"/>
    <property type="match status" value="1"/>
</dbReference>
<dbReference type="AlphaFoldDB" id="A0A2S7T6P8"/>
<dbReference type="Gene3D" id="1.25.40.10">
    <property type="entry name" value="Tetratricopeptide repeat domain"/>
    <property type="match status" value="2"/>
</dbReference>
<dbReference type="InterPro" id="IPR019734">
    <property type="entry name" value="TPR_rpt"/>
</dbReference>
<dbReference type="Gene3D" id="1.10.287.130">
    <property type="match status" value="1"/>
</dbReference>
<reference evidence="5" key="1">
    <citation type="submission" date="2016-11" db="EMBL/GenBank/DDBJ databases">
        <title>Trade-off between light-utilization and light-protection in marine flavobacteria.</title>
        <authorList>
            <person name="Kumagai Y."/>
            <person name="Yoshizawa S."/>
            <person name="Kogure K."/>
        </authorList>
    </citation>
    <scope>NUCLEOTIDE SEQUENCE [LARGE SCALE GENOMIC DNA]</scope>
    <source>
        <strain evidence="5">SG-18</strain>
    </source>
</reference>
<dbReference type="PROSITE" id="PS50109">
    <property type="entry name" value="HIS_KIN"/>
    <property type="match status" value="1"/>
</dbReference>
<feature type="domain" description="Histidine kinase" evidence="3">
    <location>
        <begin position="423"/>
        <end position="636"/>
    </location>
</feature>
<dbReference type="SMART" id="SM00028">
    <property type="entry name" value="TPR"/>
    <property type="match status" value="6"/>
</dbReference>
<gene>
    <name evidence="4" type="ORF">BST99_04740</name>
</gene>
<proteinExistence type="predicted"/>
<dbReference type="InterPro" id="IPR036890">
    <property type="entry name" value="HATPase_C_sf"/>
</dbReference>
<evidence type="ECO:0000313" key="4">
    <source>
        <dbReference type="EMBL" id="PQJ15126.1"/>
    </source>
</evidence>
<dbReference type="Pfam" id="PF02518">
    <property type="entry name" value="HATPase_c"/>
    <property type="match status" value="1"/>
</dbReference>
<name>A0A2S7T6P8_9FLAO</name>
<evidence type="ECO:0000313" key="5">
    <source>
        <dbReference type="Proteomes" id="UP000239366"/>
    </source>
</evidence>
<dbReference type="Gene3D" id="3.30.565.10">
    <property type="entry name" value="Histidine kinase-like ATPase, C-terminal domain"/>
    <property type="match status" value="1"/>
</dbReference>
<dbReference type="PANTHER" id="PTHR43547">
    <property type="entry name" value="TWO-COMPONENT HISTIDINE KINASE"/>
    <property type="match status" value="1"/>
</dbReference>
<dbReference type="SUPFAM" id="SSF47384">
    <property type="entry name" value="Homodimeric domain of signal transducing histidine kinase"/>
    <property type="match status" value="1"/>
</dbReference>
<protein>
    <recommendedName>
        <fullName evidence="3">Histidine kinase domain-containing protein</fullName>
    </recommendedName>
</protein>
<keyword evidence="2" id="KW-0812">Transmembrane</keyword>
<keyword evidence="2" id="KW-1133">Transmembrane helix</keyword>
<sequence length="636" mass="72888">MDPDSLAAKLTRIQKAPEFSETDTTYINTLYEISFGLGRENRDSARNLAIRTITLSEKINYQKGIARGYYALALTKLLDGNQREAIKLAKISEQKAEILDFSNMVLGARNTKGIAYRELQQVDSAFLNYYRGLKLAESMKSHRHMYAFHVNLGLLFLNNNNYKEALIHYKDAEPSVEKMSSKNFTLSHKLKIAELYLLQNQTDSAFSYLEQARYLIENHTGFAREHSNYWNQMGDLYLLKEKPKLADEAYYKALSITDSLNEPNRVGTYAGLAESAYRQNKNVSSLEFAQKALAIDQGQGLPNTSDELHKLIALLYSKTGQKDSAQLYFEKYQNRYMNLQKSIMSKQIAMLQSKENEKTRLARAEGRAIEEAKSKKVLAWFWLAVCVAGLGLSIFFFRGYRQYKKEVFELDRINQEKDQLFTILGHDLRSPLSTMQELIMLYQEPHKEQDSLYNQLGSLQRRVFFSKEKLNNMMHWAREQVQNAKPNKELIMIEDLIPHCIAAVYEIAAKKNLSISFTSDPRGMLIADPIHLEIILNNLLINAIKFSSENHAIRLKWSESESVKRLSIEDEGVGFSEEQLEQFHEKGKLNSRKGTSGETGLGLGLNICQKLMHLNKGGIQIENTEQGTRVNLIFNN</sequence>
<dbReference type="InterPro" id="IPR036097">
    <property type="entry name" value="HisK_dim/P_sf"/>
</dbReference>
<dbReference type="SMART" id="SM00387">
    <property type="entry name" value="HATPase_c"/>
    <property type="match status" value="1"/>
</dbReference>
<dbReference type="PANTHER" id="PTHR43547:SF2">
    <property type="entry name" value="HYBRID SIGNAL TRANSDUCTION HISTIDINE KINASE C"/>
    <property type="match status" value="1"/>
</dbReference>
<keyword evidence="1" id="KW-0597">Phosphoprotein</keyword>
<evidence type="ECO:0000256" key="2">
    <source>
        <dbReference type="SAM" id="Phobius"/>
    </source>
</evidence>
<organism evidence="4 5">
    <name type="scientific">Aureicoccus marinus</name>
    <dbReference type="NCBI Taxonomy" id="754435"/>
    <lineage>
        <taxon>Bacteria</taxon>
        <taxon>Pseudomonadati</taxon>
        <taxon>Bacteroidota</taxon>
        <taxon>Flavobacteriia</taxon>
        <taxon>Flavobacteriales</taxon>
        <taxon>Flavobacteriaceae</taxon>
        <taxon>Aureicoccus</taxon>
    </lineage>
</organism>
<evidence type="ECO:0000259" key="3">
    <source>
        <dbReference type="PROSITE" id="PS50109"/>
    </source>
</evidence>
<dbReference type="GO" id="GO:0000155">
    <property type="term" value="F:phosphorelay sensor kinase activity"/>
    <property type="evidence" value="ECO:0007669"/>
    <property type="project" value="InterPro"/>
</dbReference>
<dbReference type="Proteomes" id="UP000239366">
    <property type="component" value="Unassembled WGS sequence"/>
</dbReference>
<dbReference type="InterPro" id="IPR011990">
    <property type="entry name" value="TPR-like_helical_dom_sf"/>
</dbReference>
<dbReference type="Pfam" id="PF13181">
    <property type="entry name" value="TPR_8"/>
    <property type="match status" value="1"/>
</dbReference>
<dbReference type="SUPFAM" id="SSF55874">
    <property type="entry name" value="ATPase domain of HSP90 chaperone/DNA topoisomerase II/histidine kinase"/>
    <property type="match status" value="1"/>
</dbReference>
<feature type="transmembrane region" description="Helical" evidence="2">
    <location>
        <begin position="377"/>
        <end position="397"/>
    </location>
</feature>
<evidence type="ECO:0000256" key="1">
    <source>
        <dbReference type="ARBA" id="ARBA00022553"/>
    </source>
</evidence>